<evidence type="ECO:0000313" key="3">
    <source>
        <dbReference type="Proteomes" id="UP000770015"/>
    </source>
</evidence>
<dbReference type="AlphaFoldDB" id="A0A9P8VF77"/>
<dbReference type="Gene3D" id="3.60.15.10">
    <property type="entry name" value="Ribonuclease Z/Hydroxyacylglutathione hydrolase-like"/>
    <property type="match status" value="1"/>
</dbReference>
<accession>A0A9P8VF77</accession>
<dbReference type="InterPro" id="IPR036866">
    <property type="entry name" value="RibonucZ/Hydroxyglut_hydro"/>
</dbReference>
<dbReference type="PANTHER" id="PTHR42951:SF14">
    <property type="entry name" value="METALLO-BETA-LACTAMASE SUPERFAMILY PROTEIN"/>
    <property type="match status" value="1"/>
</dbReference>
<dbReference type="OrthoDB" id="536211at2759"/>
<organism evidence="2 3">
    <name type="scientific">Plectosphaerella plurivora</name>
    <dbReference type="NCBI Taxonomy" id="936078"/>
    <lineage>
        <taxon>Eukaryota</taxon>
        <taxon>Fungi</taxon>
        <taxon>Dikarya</taxon>
        <taxon>Ascomycota</taxon>
        <taxon>Pezizomycotina</taxon>
        <taxon>Sordariomycetes</taxon>
        <taxon>Hypocreomycetidae</taxon>
        <taxon>Glomerellales</taxon>
        <taxon>Plectosphaerellaceae</taxon>
        <taxon>Plectosphaerella</taxon>
    </lineage>
</organism>
<keyword evidence="3" id="KW-1185">Reference proteome</keyword>
<sequence>MATSPILRFAVHVAPPIPCVDIVNNTEAVLIDTPITIDQTRGLITWIEMVAPNRNLSYIYITHGHADHFLGLTQLLQRFPRTIPLATTSTVAHIEHQIEEEIFANTWETFFPGGQTGKPITTPKPLPESNTFSLQGRWIFPAIEVGHSDTYDSTILWVADLQLAVCGDVVYGDVHQMLLEANTKSKREEWIRAIERVEALKPVYVVPGHKRAEEPDGVWHLASTKQYLLNRGRLLRKSPKDPEEL</sequence>
<dbReference type="SUPFAM" id="SSF56281">
    <property type="entry name" value="Metallo-hydrolase/oxidoreductase"/>
    <property type="match status" value="1"/>
</dbReference>
<name>A0A9P8VF77_9PEZI</name>
<feature type="domain" description="Metallo-beta-lactamase" evidence="1">
    <location>
        <begin position="16"/>
        <end position="209"/>
    </location>
</feature>
<comment type="caution">
    <text evidence="2">The sequence shown here is derived from an EMBL/GenBank/DDBJ whole genome shotgun (WGS) entry which is preliminary data.</text>
</comment>
<dbReference type="Proteomes" id="UP000770015">
    <property type="component" value="Unassembled WGS sequence"/>
</dbReference>
<dbReference type="Pfam" id="PF00753">
    <property type="entry name" value="Lactamase_B"/>
    <property type="match status" value="1"/>
</dbReference>
<dbReference type="SMART" id="SM00849">
    <property type="entry name" value="Lactamase_B"/>
    <property type="match status" value="1"/>
</dbReference>
<dbReference type="CDD" id="cd07739">
    <property type="entry name" value="metallo-hydrolase-like_MBL-fold"/>
    <property type="match status" value="1"/>
</dbReference>
<evidence type="ECO:0000259" key="1">
    <source>
        <dbReference type="SMART" id="SM00849"/>
    </source>
</evidence>
<reference evidence="2" key="1">
    <citation type="journal article" date="2021" name="Nat. Commun.">
        <title>Genetic determinants of endophytism in the Arabidopsis root mycobiome.</title>
        <authorList>
            <person name="Mesny F."/>
            <person name="Miyauchi S."/>
            <person name="Thiergart T."/>
            <person name="Pickel B."/>
            <person name="Atanasova L."/>
            <person name="Karlsson M."/>
            <person name="Huettel B."/>
            <person name="Barry K.W."/>
            <person name="Haridas S."/>
            <person name="Chen C."/>
            <person name="Bauer D."/>
            <person name="Andreopoulos W."/>
            <person name="Pangilinan J."/>
            <person name="LaButti K."/>
            <person name="Riley R."/>
            <person name="Lipzen A."/>
            <person name="Clum A."/>
            <person name="Drula E."/>
            <person name="Henrissat B."/>
            <person name="Kohler A."/>
            <person name="Grigoriev I.V."/>
            <person name="Martin F.M."/>
            <person name="Hacquard S."/>
        </authorList>
    </citation>
    <scope>NUCLEOTIDE SEQUENCE</scope>
    <source>
        <strain evidence="2">MPI-SDFR-AT-0117</strain>
    </source>
</reference>
<gene>
    <name evidence="2" type="ORF">F5X68DRAFT_221830</name>
</gene>
<evidence type="ECO:0000313" key="2">
    <source>
        <dbReference type="EMBL" id="KAH6688463.1"/>
    </source>
</evidence>
<dbReference type="EMBL" id="JAGSXJ010000009">
    <property type="protein sequence ID" value="KAH6688463.1"/>
    <property type="molecule type" value="Genomic_DNA"/>
</dbReference>
<dbReference type="PANTHER" id="PTHR42951">
    <property type="entry name" value="METALLO-BETA-LACTAMASE DOMAIN-CONTAINING"/>
    <property type="match status" value="1"/>
</dbReference>
<proteinExistence type="predicted"/>
<dbReference type="InterPro" id="IPR050855">
    <property type="entry name" value="NDM-1-like"/>
</dbReference>
<protein>
    <submittedName>
        <fullName evidence="2">Beta-lactamase-like protein</fullName>
    </submittedName>
</protein>
<dbReference type="InterPro" id="IPR001279">
    <property type="entry name" value="Metallo-B-lactamas"/>
</dbReference>